<sequence>MATAAGISEGTQLFVSANLGENTSPLSVGLALVVKQEDFTFIDSSSLPSFADTTLPLPLNDDSATGYDSAVLVPPMNIPLAAPYSNPTQEGISAPADASCGASSPYMVQFGRGQKTPILASIHEHERPQLSLKTSGSYVPSSHSIPHASASPGSLGRGSYFGTPSENSRSASATLLMFSATSLVLDHAKFRSSASEGVPLGLHVDSMCADSIFSEASELPGNSLTDSGANTCNLGKHAALLSSWSGGPSDSTFLEFCSTSEFATLDTHRGRSLRLRLLQLPGWPSLTHSLSNMGSSQFMASSNTRNTHTRVLSTSSIVSGASHHVRLATLKRSFSLRSGEGERSNYVTQIRKNAGTSYNEAGPGNWKLPLGIIPLDPKSLSLRTYSQGSAHFSRGSSGVMARTKKSSGVELKHGHLQPRLLAEEIDEVGETNKFGSLGRSSTLQNKTAASGSLKKTEDPISEMVDELMKDSSSIFSANAGNNKAETVSNFGPQNESGIYFNATRKSTSCERTNSLAAPSTLSGHNSVLQPDDDNVCKSERASRSSFSESLHSVHDRAVDTYYQHQGYRSDDDEMEDKPQLFLANPDTVSDSDQ</sequence>
<proteinExistence type="predicted"/>
<feature type="compositionally biased region" description="Polar residues" evidence="1">
    <location>
        <begin position="515"/>
        <end position="528"/>
    </location>
</feature>
<name>A0A4P9ZDA8_9ASCO</name>
<dbReference type="OrthoDB" id="4026687at2759"/>
<protein>
    <submittedName>
        <fullName evidence="2">Uncharacterized protein</fullName>
    </submittedName>
</protein>
<dbReference type="AlphaFoldDB" id="A0A4P9ZDA8"/>
<evidence type="ECO:0000313" key="2">
    <source>
        <dbReference type="EMBL" id="RKP30905.1"/>
    </source>
</evidence>
<evidence type="ECO:0000256" key="1">
    <source>
        <dbReference type="SAM" id="MobiDB-lite"/>
    </source>
</evidence>
<dbReference type="EMBL" id="ML004450">
    <property type="protein sequence ID" value="RKP30905.1"/>
    <property type="molecule type" value="Genomic_DNA"/>
</dbReference>
<feature type="region of interest" description="Disordered" evidence="1">
    <location>
        <begin position="564"/>
        <end position="593"/>
    </location>
</feature>
<reference evidence="3" key="1">
    <citation type="journal article" date="2018" name="Nat. Microbiol.">
        <title>Leveraging single-cell genomics to expand the fungal tree of life.</title>
        <authorList>
            <person name="Ahrendt S.R."/>
            <person name="Quandt C.A."/>
            <person name="Ciobanu D."/>
            <person name="Clum A."/>
            <person name="Salamov A."/>
            <person name="Andreopoulos B."/>
            <person name="Cheng J.F."/>
            <person name="Woyke T."/>
            <person name="Pelin A."/>
            <person name="Henrissat B."/>
            <person name="Reynolds N.K."/>
            <person name="Benny G.L."/>
            <person name="Smith M.E."/>
            <person name="James T.Y."/>
            <person name="Grigoriev I.V."/>
        </authorList>
    </citation>
    <scope>NUCLEOTIDE SEQUENCE [LARGE SCALE GENOMIC DNA]</scope>
    <source>
        <strain evidence="3">Baker2002</strain>
    </source>
</reference>
<keyword evidence="3" id="KW-1185">Reference proteome</keyword>
<feature type="region of interest" description="Disordered" evidence="1">
    <location>
        <begin position="130"/>
        <end position="163"/>
    </location>
</feature>
<feature type="compositionally biased region" description="Low complexity" evidence="1">
    <location>
        <begin position="140"/>
        <end position="154"/>
    </location>
</feature>
<organism evidence="2 3">
    <name type="scientific">Metschnikowia bicuspidata</name>
    <dbReference type="NCBI Taxonomy" id="27322"/>
    <lineage>
        <taxon>Eukaryota</taxon>
        <taxon>Fungi</taxon>
        <taxon>Dikarya</taxon>
        <taxon>Ascomycota</taxon>
        <taxon>Saccharomycotina</taxon>
        <taxon>Pichiomycetes</taxon>
        <taxon>Metschnikowiaceae</taxon>
        <taxon>Metschnikowia</taxon>
    </lineage>
</organism>
<accession>A0A4P9ZDA8</accession>
<feature type="region of interest" description="Disordered" evidence="1">
    <location>
        <begin position="515"/>
        <end position="552"/>
    </location>
</feature>
<dbReference type="Proteomes" id="UP000268321">
    <property type="component" value="Unassembled WGS sequence"/>
</dbReference>
<evidence type="ECO:0000313" key="3">
    <source>
        <dbReference type="Proteomes" id="UP000268321"/>
    </source>
</evidence>
<gene>
    <name evidence="2" type="ORF">METBISCDRAFT_22906</name>
</gene>